<feature type="transmembrane region" description="Helical" evidence="2">
    <location>
        <begin position="97"/>
        <end position="118"/>
    </location>
</feature>
<evidence type="ECO:0000313" key="4">
    <source>
        <dbReference type="Proteomes" id="UP000319210"/>
    </source>
</evidence>
<keyword evidence="2" id="KW-0812">Transmembrane</keyword>
<keyword evidence="2" id="KW-1133">Transmembrane helix</keyword>
<dbReference type="EMBL" id="BJMM01000033">
    <property type="protein sequence ID" value="GEB52589.1"/>
    <property type="molecule type" value="Genomic_DNA"/>
</dbReference>
<proteinExistence type="predicted"/>
<organism evidence="3 4">
    <name type="scientific">Streptomyces cacaoi</name>
    <dbReference type="NCBI Taxonomy" id="1898"/>
    <lineage>
        <taxon>Bacteria</taxon>
        <taxon>Bacillati</taxon>
        <taxon>Actinomycetota</taxon>
        <taxon>Actinomycetes</taxon>
        <taxon>Kitasatosporales</taxon>
        <taxon>Streptomycetaceae</taxon>
        <taxon>Streptomyces</taxon>
    </lineage>
</organism>
<feature type="transmembrane region" description="Helical" evidence="2">
    <location>
        <begin position="66"/>
        <end position="90"/>
    </location>
</feature>
<keyword evidence="2" id="KW-0472">Membrane</keyword>
<dbReference type="Proteomes" id="UP000319210">
    <property type="component" value="Unassembled WGS sequence"/>
</dbReference>
<comment type="caution">
    <text evidence="3">The sequence shown here is derived from an EMBL/GenBank/DDBJ whole genome shotgun (WGS) entry which is preliminary data.</text>
</comment>
<accession>A0A4Y3R5G6</accession>
<feature type="region of interest" description="Disordered" evidence="1">
    <location>
        <begin position="1"/>
        <end position="25"/>
    </location>
</feature>
<evidence type="ECO:0000256" key="2">
    <source>
        <dbReference type="SAM" id="Phobius"/>
    </source>
</evidence>
<dbReference type="RefSeq" id="WP_037866699.1">
    <property type="nucleotide sequence ID" value="NZ_BJMM01000033.1"/>
</dbReference>
<feature type="transmembrane region" description="Helical" evidence="2">
    <location>
        <begin position="33"/>
        <end position="54"/>
    </location>
</feature>
<name>A0A4Y3R5G6_STRCI</name>
<sequence length="124" mass="13028">MTSGPGTHDHPPGNGREPSPDASGRGVETLVRVLRALPLLALHVPAAAGVFYAYTLTPQGRWDESTLTGIETACFVTVVCAAAALVPLLVRALRGSLTWWWPAPAAALLLAGVARWVFVATAYP</sequence>
<reference evidence="3 4" key="1">
    <citation type="submission" date="2019-06" db="EMBL/GenBank/DDBJ databases">
        <title>Whole genome shotgun sequence of Streptomyces cacaoi subsp. cacaoi NBRC 12748.</title>
        <authorList>
            <person name="Hosoyama A."/>
            <person name="Uohara A."/>
            <person name="Ohji S."/>
            <person name="Ichikawa N."/>
        </authorList>
    </citation>
    <scope>NUCLEOTIDE SEQUENCE [LARGE SCALE GENOMIC DNA]</scope>
    <source>
        <strain evidence="3 4">NBRC 12748</strain>
    </source>
</reference>
<evidence type="ECO:0000256" key="1">
    <source>
        <dbReference type="SAM" id="MobiDB-lite"/>
    </source>
</evidence>
<keyword evidence="4" id="KW-1185">Reference proteome</keyword>
<evidence type="ECO:0000313" key="3">
    <source>
        <dbReference type="EMBL" id="GEB52589.1"/>
    </source>
</evidence>
<dbReference type="AlphaFoldDB" id="A0A4Y3R5G6"/>
<protein>
    <submittedName>
        <fullName evidence="3">Uncharacterized protein</fullName>
    </submittedName>
</protein>
<gene>
    <name evidence="3" type="ORF">SCA03_51400</name>
</gene>